<sequence length="394" mass="44206">MQFISYGGVNEYGRSCFLIEISGRRILVDCGISKSAKTVRERYPNFSEADVQRIDAVFITHSHEDHTLALPYAVSLGLNAPVFASAETIAQTRAYFQLWEKTAALEGLPIPYHKEAEEQIDFRPIDMAAAGEWKPLFDEIEYIAGANGHAPGSLWYLFYDRASEESVFFSGDYTMSSAVFPFDWPPATSVDFAVLDGANGVCRSKQADCIADVLSQLDEHVPHNGVLFHVPLAGKSQDWLYLLLSFCKQRDLRMEAEPFLMQELEKLMHEDLFKSGIFRDFSKFLNVQAGIMESGETEPKITLLTDFTLLNGAVRAQGKEAMLTTGPVSPVLKRYVEEENMPLTKLPYHVHPTLTESTALYRHLQPTSFICTHAPKETTEQLEAALRRAAFSSL</sequence>
<dbReference type="SMART" id="SM00849">
    <property type="entry name" value="Lactamase_B"/>
    <property type="match status" value="1"/>
</dbReference>
<protein>
    <submittedName>
        <fullName evidence="2">RNA processing exonuclease, beta-lactamase fold, Cft2 family</fullName>
    </submittedName>
</protein>
<dbReference type="Gene3D" id="3.60.15.10">
    <property type="entry name" value="Ribonuclease Z/Hydroxyacylglutathione hydrolase-like"/>
    <property type="match status" value="1"/>
</dbReference>
<dbReference type="Pfam" id="PF00753">
    <property type="entry name" value="Lactamase_B"/>
    <property type="match status" value="1"/>
</dbReference>
<dbReference type="GO" id="GO:0004527">
    <property type="term" value="F:exonuclease activity"/>
    <property type="evidence" value="ECO:0007669"/>
    <property type="project" value="UniProtKB-KW"/>
</dbReference>
<accession>A0A1H9VJB6</accession>
<comment type="caution">
    <text evidence="2">The sequence shown here is derived from an EMBL/GenBank/DDBJ whole genome shotgun (WGS) entry which is preliminary data.</text>
</comment>
<dbReference type="STRING" id="1464123.SAMN05444126_12124"/>
<feature type="domain" description="Metallo-beta-lactamase" evidence="1">
    <location>
        <begin position="13"/>
        <end position="213"/>
    </location>
</feature>
<evidence type="ECO:0000313" key="3">
    <source>
        <dbReference type="Proteomes" id="UP000199318"/>
    </source>
</evidence>
<dbReference type="AlphaFoldDB" id="A0A1H9VJB6"/>
<dbReference type="GO" id="GO:0004521">
    <property type="term" value="F:RNA endonuclease activity"/>
    <property type="evidence" value="ECO:0007669"/>
    <property type="project" value="TreeGrafter"/>
</dbReference>
<keyword evidence="3" id="KW-1185">Reference proteome</keyword>
<dbReference type="PANTHER" id="PTHR11203:SF37">
    <property type="entry name" value="INTEGRATOR COMPLEX SUBUNIT 11"/>
    <property type="match status" value="1"/>
</dbReference>
<evidence type="ECO:0000313" key="2">
    <source>
        <dbReference type="EMBL" id="SES21856.1"/>
    </source>
</evidence>
<dbReference type="RefSeq" id="WP_093073846.1">
    <property type="nucleotide sequence ID" value="NZ_FOGV01000021.1"/>
</dbReference>
<dbReference type="InterPro" id="IPR050698">
    <property type="entry name" value="MBL"/>
</dbReference>
<evidence type="ECO:0000259" key="1">
    <source>
        <dbReference type="SMART" id="SM00849"/>
    </source>
</evidence>
<dbReference type="InterPro" id="IPR036866">
    <property type="entry name" value="RibonucZ/Hydroxyglut_hydro"/>
</dbReference>
<keyword evidence="2" id="KW-0269">Exonuclease</keyword>
<dbReference type="SUPFAM" id="SSF56281">
    <property type="entry name" value="Metallo-hydrolase/oxidoreductase"/>
    <property type="match status" value="1"/>
</dbReference>
<gene>
    <name evidence="2" type="ORF">SAMN05444126_12124</name>
</gene>
<reference evidence="3" key="1">
    <citation type="submission" date="2016-10" db="EMBL/GenBank/DDBJ databases">
        <authorList>
            <person name="de Groot N.N."/>
        </authorList>
    </citation>
    <scope>NUCLEOTIDE SEQUENCE [LARGE SCALE GENOMIC DNA]</scope>
    <source>
        <strain evidence="3">10nlg</strain>
    </source>
</reference>
<dbReference type="InterPro" id="IPR001279">
    <property type="entry name" value="Metallo-B-lactamas"/>
</dbReference>
<dbReference type="EMBL" id="FOGV01000021">
    <property type="protein sequence ID" value="SES21856.1"/>
    <property type="molecule type" value="Genomic_DNA"/>
</dbReference>
<name>A0A1H9VJB6_9BACI</name>
<keyword evidence="2" id="KW-0540">Nuclease</keyword>
<organism evidence="2 3">
    <name type="scientific">Salisediminibacterium halotolerans</name>
    <dbReference type="NCBI Taxonomy" id="517425"/>
    <lineage>
        <taxon>Bacteria</taxon>
        <taxon>Bacillati</taxon>
        <taxon>Bacillota</taxon>
        <taxon>Bacilli</taxon>
        <taxon>Bacillales</taxon>
        <taxon>Bacillaceae</taxon>
        <taxon>Salisediminibacterium</taxon>
    </lineage>
</organism>
<dbReference type="OrthoDB" id="9803916at2"/>
<dbReference type="Proteomes" id="UP000199318">
    <property type="component" value="Unassembled WGS sequence"/>
</dbReference>
<proteinExistence type="predicted"/>
<dbReference type="PANTHER" id="PTHR11203">
    <property type="entry name" value="CLEAVAGE AND POLYADENYLATION SPECIFICITY FACTOR FAMILY MEMBER"/>
    <property type="match status" value="1"/>
</dbReference>
<keyword evidence="2" id="KW-0378">Hydrolase</keyword>